<dbReference type="PANTHER" id="PTHR37984:SF5">
    <property type="entry name" value="PROTEIN NYNRIN-LIKE"/>
    <property type="match status" value="1"/>
</dbReference>
<dbReference type="GO" id="GO:0003676">
    <property type="term" value="F:nucleic acid binding"/>
    <property type="evidence" value="ECO:0007669"/>
    <property type="project" value="InterPro"/>
</dbReference>
<dbReference type="EMBL" id="AVOT02020098">
    <property type="protein sequence ID" value="MBW0508066.1"/>
    <property type="molecule type" value="Genomic_DNA"/>
</dbReference>
<dbReference type="Gene3D" id="1.10.340.70">
    <property type="match status" value="1"/>
</dbReference>
<dbReference type="SUPFAM" id="SSF53098">
    <property type="entry name" value="Ribonuclease H-like"/>
    <property type="match status" value="1"/>
</dbReference>
<dbReference type="InterPro" id="IPR050951">
    <property type="entry name" value="Retrovirus_Pol_polyprotein"/>
</dbReference>
<dbReference type="PANTHER" id="PTHR37984">
    <property type="entry name" value="PROTEIN CBG26694"/>
    <property type="match status" value="1"/>
</dbReference>
<protein>
    <recommendedName>
        <fullName evidence="1">Integrase zinc-binding domain-containing protein</fullName>
    </recommendedName>
</protein>
<dbReference type="InterPro" id="IPR012337">
    <property type="entry name" value="RNaseH-like_sf"/>
</dbReference>
<sequence length="130" mass="15037">MVLCSLALINTIFLEFHDKTASGNLSEDRTIERIKTCAWWPYWRKDVIEYCQRFDRCQKANKSTGKIFGSMIHMQEPSTQWEVVHMDYVTGSPPCGGKCYNEFLLTVDRYSKTPILLTCHNNDTSMDTAL</sequence>
<comment type="caution">
    <text evidence="2">The sequence shown here is derived from an EMBL/GenBank/DDBJ whole genome shotgun (WGS) entry which is preliminary data.</text>
</comment>
<evidence type="ECO:0000313" key="3">
    <source>
        <dbReference type="Proteomes" id="UP000765509"/>
    </source>
</evidence>
<evidence type="ECO:0000313" key="2">
    <source>
        <dbReference type="EMBL" id="MBW0508066.1"/>
    </source>
</evidence>
<gene>
    <name evidence="2" type="ORF">O181_047781</name>
</gene>
<dbReference type="InterPro" id="IPR036397">
    <property type="entry name" value="RNaseH_sf"/>
</dbReference>
<dbReference type="Pfam" id="PF17921">
    <property type="entry name" value="Integrase_H2C2"/>
    <property type="match status" value="1"/>
</dbReference>
<dbReference type="AlphaFoldDB" id="A0A9Q3DPE9"/>
<feature type="domain" description="Integrase zinc-binding" evidence="1">
    <location>
        <begin position="7"/>
        <end position="62"/>
    </location>
</feature>
<proteinExistence type="predicted"/>
<name>A0A9Q3DPE9_9BASI</name>
<reference evidence="2" key="1">
    <citation type="submission" date="2021-03" db="EMBL/GenBank/DDBJ databases">
        <title>Draft genome sequence of rust myrtle Austropuccinia psidii MF-1, a brazilian biotype.</title>
        <authorList>
            <person name="Quecine M.C."/>
            <person name="Pachon D.M.R."/>
            <person name="Bonatelli M.L."/>
            <person name="Correr F.H."/>
            <person name="Franceschini L.M."/>
            <person name="Leite T.F."/>
            <person name="Margarido G.R.A."/>
            <person name="Almeida C.A."/>
            <person name="Ferrarezi J.A."/>
            <person name="Labate C.A."/>
        </authorList>
    </citation>
    <scope>NUCLEOTIDE SEQUENCE</scope>
    <source>
        <strain evidence="2">MF-1</strain>
    </source>
</reference>
<evidence type="ECO:0000259" key="1">
    <source>
        <dbReference type="Pfam" id="PF17921"/>
    </source>
</evidence>
<accession>A0A9Q3DPE9</accession>
<keyword evidence="3" id="KW-1185">Reference proteome</keyword>
<dbReference type="Gene3D" id="3.30.420.10">
    <property type="entry name" value="Ribonuclease H-like superfamily/Ribonuclease H"/>
    <property type="match status" value="1"/>
</dbReference>
<organism evidence="2 3">
    <name type="scientific">Austropuccinia psidii MF-1</name>
    <dbReference type="NCBI Taxonomy" id="1389203"/>
    <lineage>
        <taxon>Eukaryota</taxon>
        <taxon>Fungi</taxon>
        <taxon>Dikarya</taxon>
        <taxon>Basidiomycota</taxon>
        <taxon>Pucciniomycotina</taxon>
        <taxon>Pucciniomycetes</taxon>
        <taxon>Pucciniales</taxon>
        <taxon>Sphaerophragmiaceae</taxon>
        <taxon>Austropuccinia</taxon>
    </lineage>
</organism>
<dbReference type="Proteomes" id="UP000765509">
    <property type="component" value="Unassembled WGS sequence"/>
</dbReference>
<dbReference type="InterPro" id="IPR041588">
    <property type="entry name" value="Integrase_H2C2"/>
</dbReference>